<protein>
    <submittedName>
        <fullName evidence="2">Glutathione S-transferase</fullName>
    </submittedName>
</protein>
<dbReference type="PANTHER" id="PTHR12289:SF41">
    <property type="entry name" value="FAILED AXON CONNECTIONS-RELATED"/>
    <property type="match status" value="1"/>
</dbReference>
<accession>A0A4R2KFX5</accession>
<dbReference type="InterPro" id="IPR026928">
    <property type="entry name" value="FAX/IsoI-like"/>
</dbReference>
<dbReference type="InterPro" id="IPR040079">
    <property type="entry name" value="Glutathione_S-Trfase"/>
</dbReference>
<sequence length="233" mass="25145">MLALHVFAPEMGMISPSPFSVKALLLLELSGMPFTRVPGDPRKAPRGKLPVLVDNGQAIPDSEAIRAHLARAHGFDADAHLTTRQRAEAAAIRALVEEHLYWVLVHSRWIERPAETRAAFFGRLPAPLRRPVFALVRRQVDRALQGQGTGRHAPGEIHAMGAEGLAALATLLGDGPYLFGDRPSSIDTVIFGFLENVLAATLDTPLRAAAAAHPGLVAYHRRLRTGIAAPLLP</sequence>
<dbReference type="SFLD" id="SFLDG01180">
    <property type="entry name" value="SUF1"/>
    <property type="match status" value="1"/>
</dbReference>
<feature type="domain" description="GST N-terminal" evidence="1">
    <location>
        <begin position="7"/>
        <end position="77"/>
    </location>
</feature>
<comment type="caution">
    <text evidence="2">The sequence shown here is derived from an EMBL/GenBank/DDBJ whole genome shotgun (WGS) entry which is preliminary data.</text>
</comment>
<dbReference type="Gene3D" id="1.20.1050.10">
    <property type="match status" value="1"/>
</dbReference>
<dbReference type="RefSeq" id="WP_132544517.1">
    <property type="nucleotide sequence ID" value="NZ_SLWW01000007.1"/>
</dbReference>
<dbReference type="Proteomes" id="UP000295142">
    <property type="component" value="Unassembled WGS sequence"/>
</dbReference>
<dbReference type="InterPro" id="IPR033468">
    <property type="entry name" value="Metaxin_GST"/>
</dbReference>
<name>A0A4R2KFX5_9RHOB</name>
<dbReference type="PANTHER" id="PTHR12289">
    <property type="entry name" value="METAXIN RELATED"/>
    <property type="match status" value="1"/>
</dbReference>
<dbReference type="InterPro" id="IPR050931">
    <property type="entry name" value="Mito_Protein_Transport_Metaxin"/>
</dbReference>
<dbReference type="GO" id="GO:0016740">
    <property type="term" value="F:transferase activity"/>
    <property type="evidence" value="ECO:0007669"/>
    <property type="project" value="UniProtKB-KW"/>
</dbReference>
<organism evidence="2 3">
    <name type="scientific">Rhodovulum euryhalinum</name>
    <dbReference type="NCBI Taxonomy" id="35805"/>
    <lineage>
        <taxon>Bacteria</taxon>
        <taxon>Pseudomonadati</taxon>
        <taxon>Pseudomonadota</taxon>
        <taxon>Alphaproteobacteria</taxon>
        <taxon>Rhodobacterales</taxon>
        <taxon>Paracoccaceae</taxon>
        <taxon>Rhodovulum</taxon>
    </lineage>
</organism>
<proteinExistence type="predicted"/>
<dbReference type="Pfam" id="PF17172">
    <property type="entry name" value="GST_N_4"/>
    <property type="match status" value="1"/>
</dbReference>
<reference evidence="2 3" key="1">
    <citation type="submission" date="2019-03" db="EMBL/GenBank/DDBJ databases">
        <title>Genomic Encyclopedia of Type Strains, Phase IV (KMG-IV): sequencing the most valuable type-strain genomes for metagenomic binning, comparative biology and taxonomic classification.</title>
        <authorList>
            <person name="Goeker M."/>
        </authorList>
    </citation>
    <scope>NUCLEOTIDE SEQUENCE [LARGE SCALE GENOMIC DNA]</scope>
    <source>
        <strain evidence="2 3">DSM 4868</strain>
    </source>
</reference>
<dbReference type="InterPro" id="IPR012336">
    <property type="entry name" value="Thioredoxin-like_fold"/>
</dbReference>
<dbReference type="SUPFAM" id="SSF47616">
    <property type="entry name" value="GST C-terminal domain-like"/>
    <property type="match status" value="1"/>
</dbReference>
<dbReference type="CDD" id="cd03193">
    <property type="entry name" value="GST_C_Metaxin"/>
    <property type="match status" value="1"/>
</dbReference>
<dbReference type="AlphaFoldDB" id="A0A4R2KFX5"/>
<dbReference type="InterPro" id="IPR036282">
    <property type="entry name" value="Glutathione-S-Trfase_C_sf"/>
</dbReference>
<keyword evidence="2" id="KW-0808">Transferase</keyword>
<keyword evidence="3" id="KW-1185">Reference proteome</keyword>
<dbReference type="EMBL" id="SLWW01000007">
    <property type="protein sequence ID" value="TCO71282.1"/>
    <property type="molecule type" value="Genomic_DNA"/>
</dbReference>
<evidence type="ECO:0000313" key="3">
    <source>
        <dbReference type="Proteomes" id="UP000295142"/>
    </source>
</evidence>
<evidence type="ECO:0000259" key="1">
    <source>
        <dbReference type="PROSITE" id="PS50404"/>
    </source>
</evidence>
<dbReference type="Pfam" id="PF17171">
    <property type="entry name" value="GST_C_6"/>
    <property type="match status" value="1"/>
</dbReference>
<gene>
    <name evidence="2" type="ORF">EV655_107178</name>
</gene>
<dbReference type="SFLD" id="SFLDG01200">
    <property type="entry name" value="SUF1.1"/>
    <property type="match status" value="1"/>
</dbReference>
<dbReference type="SUPFAM" id="SSF52833">
    <property type="entry name" value="Thioredoxin-like"/>
    <property type="match status" value="1"/>
</dbReference>
<dbReference type="OrthoDB" id="7664269at2"/>
<dbReference type="GO" id="GO:0005737">
    <property type="term" value="C:cytoplasm"/>
    <property type="evidence" value="ECO:0007669"/>
    <property type="project" value="TreeGrafter"/>
</dbReference>
<evidence type="ECO:0000313" key="2">
    <source>
        <dbReference type="EMBL" id="TCO71282.1"/>
    </source>
</evidence>
<dbReference type="Gene3D" id="3.40.30.10">
    <property type="entry name" value="Glutaredoxin"/>
    <property type="match status" value="1"/>
</dbReference>
<dbReference type="PROSITE" id="PS50404">
    <property type="entry name" value="GST_NTER"/>
    <property type="match status" value="1"/>
</dbReference>
<dbReference type="InterPro" id="IPR004045">
    <property type="entry name" value="Glutathione_S-Trfase_N"/>
</dbReference>
<dbReference type="SFLD" id="SFLDS00019">
    <property type="entry name" value="Glutathione_Transferase_(cytos"/>
    <property type="match status" value="1"/>
</dbReference>
<dbReference type="InterPro" id="IPR036249">
    <property type="entry name" value="Thioredoxin-like_sf"/>
</dbReference>